<dbReference type="EMBL" id="ONZP01000265">
    <property type="protein sequence ID" value="SPJ79263.1"/>
    <property type="molecule type" value="Genomic_DNA"/>
</dbReference>
<evidence type="ECO:0000256" key="1">
    <source>
        <dbReference type="ARBA" id="ARBA00022679"/>
    </source>
</evidence>
<evidence type="ECO:0000259" key="2">
    <source>
        <dbReference type="Pfam" id="PF22664"/>
    </source>
</evidence>
<evidence type="ECO:0000313" key="3">
    <source>
        <dbReference type="EMBL" id="SPJ79263.1"/>
    </source>
</evidence>
<reference evidence="3" key="1">
    <citation type="submission" date="2018-03" db="EMBL/GenBank/DDBJ databases">
        <authorList>
            <person name="Guldener U."/>
        </authorList>
    </citation>
    <scope>NUCLEOTIDE SEQUENCE</scope>
</reference>
<accession>A0AAE8MC70</accession>
<comment type="caution">
    <text evidence="3">The sequence shown here is derived from an EMBL/GenBank/DDBJ whole genome shotgun (WGS) entry which is preliminary data.</text>
</comment>
<keyword evidence="1" id="KW-0808">Transferase</keyword>
<dbReference type="Gene3D" id="3.30.559.10">
    <property type="entry name" value="Chloramphenicol acetyltransferase-like domain"/>
    <property type="match status" value="2"/>
</dbReference>
<name>A0AAE8MC70_9HYPO</name>
<organism evidence="3 4">
    <name type="scientific">Fusarium torulosum</name>
    <dbReference type="NCBI Taxonomy" id="33205"/>
    <lineage>
        <taxon>Eukaryota</taxon>
        <taxon>Fungi</taxon>
        <taxon>Dikarya</taxon>
        <taxon>Ascomycota</taxon>
        <taxon>Pezizomycotina</taxon>
        <taxon>Sordariomycetes</taxon>
        <taxon>Hypocreomycetidae</taxon>
        <taxon>Hypocreales</taxon>
        <taxon>Nectriaceae</taxon>
        <taxon>Fusarium</taxon>
    </lineage>
</organism>
<feature type="domain" description="Trichothecene 3-O-acetyltransferase-like N-terminal" evidence="2">
    <location>
        <begin position="40"/>
        <end position="183"/>
    </location>
</feature>
<dbReference type="GO" id="GO:0044550">
    <property type="term" value="P:secondary metabolite biosynthetic process"/>
    <property type="evidence" value="ECO:0007669"/>
    <property type="project" value="TreeGrafter"/>
</dbReference>
<sequence>MEKLLDDDVEMHRCQPSDTSVRVATEHVLSACDLLMTNVHTRMTIYYQLPRSTRESRQDIVQRLKTGLEKLASQVPCLTATITIDSTSKRGLMKTAGDDDAILLLVRGAETVSPDLPSFAHLERERFAPWVLPKGKIYPDALINPVPLFEGQDEGLPACVFQVNFIEGGLILTTAIHHFVADGPSIDLLFQAWAAHCRDDKYELWTDRTILSGPNSPDEVDTQELERIMVSRGCKVDSTRADPKNPWSNFMAEPTKSAIVSFPGRAIATLKSQVKAQSPSTSVSTSDCLHAVLWAGLLRAKTTMLKDKAEGESWAIFPVNFRTHRIPEFPANYIGNASFLNGAVLPIEQLKGPGGAHQAAMALRSTIQNVDSAYLSNGKAWANSIQEPSTRTWLTNPPRAMDTAFASWASLTSYRTWDLGFGRPAALRPAPQPLPFVIVLPVKTDKDGDDLFEVNVVATEETHRILMADTDFRQYVSDYYLEVQE</sequence>
<dbReference type="Pfam" id="PF22664">
    <property type="entry name" value="TRI-like_N"/>
    <property type="match status" value="1"/>
</dbReference>
<protein>
    <recommendedName>
        <fullName evidence="2">Trichothecene 3-O-acetyltransferase-like N-terminal domain-containing protein</fullName>
    </recommendedName>
</protein>
<keyword evidence="4" id="KW-1185">Reference proteome</keyword>
<dbReference type="InterPro" id="IPR023213">
    <property type="entry name" value="CAT-like_dom_sf"/>
</dbReference>
<dbReference type="InterPro" id="IPR050317">
    <property type="entry name" value="Plant_Fungal_Acyltransferase"/>
</dbReference>
<dbReference type="Proteomes" id="UP001187734">
    <property type="component" value="Unassembled WGS sequence"/>
</dbReference>
<proteinExistence type="predicted"/>
<dbReference type="GO" id="GO:0016747">
    <property type="term" value="F:acyltransferase activity, transferring groups other than amino-acyl groups"/>
    <property type="evidence" value="ECO:0007669"/>
    <property type="project" value="TreeGrafter"/>
</dbReference>
<dbReference type="InterPro" id="IPR054710">
    <property type="entry name" value="Tri101-like_N"/>
</dbReference>
<evidence type="ECO:0000313" key="4">
    <source>
        <dbReference type="Proteomes" id="UP001187734"/>
    </source>
</evidence>
<gene>
    <name evidence="3" type="ORF">FTOL_07654</name>
</gene>
<dbReference type="PANTHER" id="PTHR31642:SF310">
    <property type="entry name" value="FATTY ALCOHOL:CAFFEOYL-COA ACYLTRANSFERASE"/>
    <property type="match status" value="1"/>
</dbReference>
<dbReference type="PANTHER" id="PTHR31642">
    <property type="entry name" value="TRICHOTHECENE 3-O-ACETYLTRANSFERASE"/>
    <property type="match status" value="1"/>
</dbReference>
<dbReference type="AlphaFoldDB" id="A0AAE8MC70"/>